<dbReference type="GO" id="GO:0006511">
    <property type="term" value="P:ubiquitin-dependent protein catabolic process"/>
    <property type="evidence" value="ECO:0007669"/>
    <property type="project" value="InterPro"/>
</dbReference>
<dbReference type="SUPFAM" id="SSF54695">
    <property type="entry name" value="POZ domain"/>
    <property type="match status" value="1"/>
</dbReference>
<keyword evidence="4" id="KW-1185">Reference proteome</keyword>
<evidence type="ECO:0000256" key="1">
    <source>
        <dbReference type="ARBA" id="ARBA00004906"/>
    </source>
</evidence>
<reference evidence="3" key="1">
    <citation type="submission" date="2023-02" db="EMBL/GenBank/DDBJ databases">
        <title>Genome of toxic invasive species Heracleum sosnowskyi carries increased number of genes despite the absence of recent whole-genome duplications.</title>
        <authorList>
            <person name="Schelkunov M."/>
            <person name="Shtratnikova V."/>
            <person name="Makarenko M."/>
            <person name="Klepikova A."/>
            <person name="Omelchenko D."/>
            <person name="Novikova G."/>
            <person name="Obukhova E."/>
            <person name="Bogdanov V."/>
            <person name="Penin A."/>
            <person name="Logacheva M."/>
        </authorList>
    </citation>
    <scope>NUCLEOTIDE SEQUENCE</scope>
    <source>
        <strain evidence="3">Hsosn_3</strain>
        <tissue evidence="3">Leaf</tissue>
    </source>
</reference>
<dbReference type="Proteomes" id="UP001237642">
    <property type="component" value="Unassembled WGS sequence"/>
</dbReference>
<dbReference type="Pfam" id="PF03931">
    <property type="entry name" value="Skp1_POZ"/>
    <property type="match status" value="1"/>
</dbReference>
<evidence type="ECO:0000313" key="4">
    <source>
        <dbReference type="Proteomes" id="UP001237642"/>
    </source>
</evidence>
<organism evidence="3 4">
    <name type="scientific">Heracleum sosnowskyi</name>
    <dbReference type="NCBI Taxonomy" id="360622"/>
    <lineage>
        <taxon>Eukaryota</taxon>
        <taxon>Viridiplantae</taxon>
        <taxon>Streptophyta</taxon>
        <taxon>Embryophyta</taxon>
        <taxon>Tracheophyta</taxon>
        <taxon>Spermatophyta</taxon>
        <taxon>Magnoliopsida</taxon>
        <taxon>eudicotyledons</taxon>
        <taxon>Gunneridae</taxon>
        <taxon>Pentapetalae</taxon>
        <taxon>asterids</taxon>
        <taxon>campanulids</taxon>
        <taxon>Apiales</taxon>
        <taxon>Apiaceae</taxon>
        <taxon>Apioideae</taxon>
        <taxon>apioid superclade</taxon>
        <taxon>Tordylieae</taxon>
        <taxon>Tordyliinae</taxon>
        <taxon>Heracleum</taxon>
    </lineage>
</organism>
<sequence>MSVELFLQLIPEDEIILGPDGVIPLSKSFVGVPLHSKLRLEVSLIVNGHPHTAILSFDPVDKGIEVGFLGQDGELRVLVKVTWEVEVNKAPIYDIDYVRQRNIMLRSADVMQFVVEEDVALEFRSLKDKIEKCNLVNPTYSIIGITGSILREIIYYSKHHVRPSFSSDDEFFGQRDLVTV</sequence>
<accession>A0AAD8MAF6</accession>
<reference evidence="3" key="2">
    <citation type="submission" date="2023-05" db="EMBL/GenBank/DDBJ databases">
        <authorList>
            <person name="Schelkunov M.I."/>
        </authorList>
    </citation>
    <scope>NUCLEOTIDE SEQUENCE</scope>
    <source>
        <strain evidence="3">Hsosn_3</strain>
        <tissue evidence="3">Leaf</tissue>
    </source>
</reference>
<proteinExistence type="predicted"/>
<dbReference type="AlphaFoldDB" id="A0AAD8MAF6"/>
<comment type="caution">
    <text evidence="3">The sequence shown here is derived from an EMBL/GenBank/DDBJ whole genome shotgun (WGS) entry which is preliminary data.</text>
</comment>
<dbReference type="InterPro" id="IPR016073">
    <property type="entry name" value="Skp1_comp_POZ"/>
</dbReference>
<protein>
    <recommendedName>
        <fullName evidence="2">SKP1 component POZ domain-containing protein</fullName>
    </recommendedName>
</protein>
<gene>
    <name evidence="3" type="ORF">POM88_040529</name>
</gene>
<feature type="domain" description="SKP1 component POZ" evidence="2">
    <location>
        <begin position="103"/>
        <end position="161"/>
    </location>
</feature>
<dbReference type="InterPro" id="IPR011333">
    <property type="entry name" value="SKP1/BTB/POZ_sf"/>
</dbReference>
<dbReference type="Gene3D" id="3.30.710.10">
    <property type="entry name" value="Potassium Channel Kv1.1, Chain A"/>
    <property type="match status" value="1"/>
</dbReference>
<dbReference type="EMBL" id="JAUIZM010000009">
    <property type="protein sequence ID" value="KAK1364968.1"/>
    <property type="molecule type" value="Genomic_DNA"/>
</dbReference>
<name>A0AAD8MAF6_9APIA</name>
<comment type="pathway">
    <text evidence="1">Protein modification; protein ubiquitination.</text>
</comment>
<evidence type="ECO:0000313" key="3">
    <source>
        <dbReference type="EMBL" id="KAK1364968.1"/>
    </source>
</evidence>
<evidence type="ECO:0000259" key="2">
    <source>
        <dbReference type="Pfam" id="PF03931"/>
    </source>
</evidence>